<evidence type="ECO:0000313" key="8">
    <source>
        <dbReference type="EMBL" id="MDR6724499.1"/>
    </source>
</evidence>
<dbReference type="PROSITE" id="PS50885">
    <property type="entry name" value="HAMP"/>
    <property type="match status" value="1"/>
</dbReference>
<keyword evidence="5 6" id="KW-0472">Membrane</keyword>
<dbReference type="GO" id="GO:0005886">
    <property type="term" value="C:plasma membrane"/>
    <property type="evidence" value="ECO:0007669"/>
    <property type="project" value="UniProtKB-SubCell"/>
</dbReference>
<dbReference type="SUPFAM" id="SSF158472">
    <property type="entry name" value="HAMP domain-like"/>
    <property type="match status" value="1"/>
</dbReference>
<keyword evidence="6" id="KW-1133">Transmembrane helix</keyword>
<dbReference type="Gene3D" id="6.10.340.10">
    <property type="match status" value="1"/>
</dbReference>
<dbReference type="EC" id="2.7.13.3" evidence="8"/>
<comment type="caution">
    <text evidence="8">The sequence shown here is derived from an EMBL/GenBank/DDBJ whole genome shotgun (WGS) entry which is preliminary data.</text>
</comment>
<dbReference type="PANTHER" id="PTHR34220:SF7">
    <property type="entry name" value="SENSOR HISTIDINE KINASE YPDA"/>
    <property type="match status" value="1"/>
</dbReference>
<dbReference type="InterPro" id="IPR050640">
    <property type="entry name" value="Bact_2-comp_sensor_kinase"/>
</dbReference>
<dbReference type="Proteomes" id="UP001254832">
    <property type="component" value="Unassembled WGS sequence"/>
</dbReference>
<dbReference type="InterPro" id="IPR010559">
    <property type="entry name" value="Sig_transdc_His_kin_internal"/>
</dbReference>
<evidence type="ECO:0000256" key="6">
    <source>
        <dbReference type="SAM" id="Phobius"/>
    </source>
</evidence>
<keyword evidence="2" id="KW-1003">Cell membrane</keyword>
<dbReference type="Pfam" id="PF00672">
    <property type="entry name" value="HAMP"/>
    <property type="match status" value="1"/>
</dbReference>
<keyword evidence="8" id="KW-0418">Kinase</keyword>
<feature type="transmembrane region" description="Helical" evidence="6">
    <location>
        <begin position="17"/>
        <end position="38"/>
    </location>
</feature>
<dbReference type="CDD" id="cd06225">
    <property type="entry name" value="HAMP"/>
    <property type="match status" value="1"/>
</dbReference>
<organism evidence="8 9">
    <name type="scientific">Paenibacillus amylolyticus</name>
    <dbReference type="NCBI Taxonomy" id="1451"/>
    <lineage>
        <taxon>Bacteria</taxon>
        <taxon>Bacillati</taxon>
        <taxon>Bacillota</taxon>
        <taxon>Bacilli</taxon>
        <taxon>Bacillales</taxon>
        <taxon>Paenibacillaceae</taxon>
        <taxon>Paenibacillus</taxon>
    </lineage>
</organism>
<evidence type="ECO:0000256" key="4">
    <source>
        <dbReference type="ARBA" id="ARBA00022679"/>
    </source>
</evidence>
<dbReference type="AlphaFoldDB" id="A0AAP5H5M7"/>
<dbReference type="GO" id="GO:0000155">
    <property type="term" value="F:phosphorelay sensor kinase activity"/>
    <property type="evidence" value="ECO:0007669"/>
    <property type="project" value="InterPro"/>
</dbReference>
<dbReference type="SMART" id="SM00304">
    <property type="entry name" value="HAMP"/>
    <property type="match status" value="1"/>
</dbReference>
<gene>
    <name evidence="8" type="ORF">J2W91_002967</name>
</gene>
<dbReference type="SUPFAM" id="SSF55874">
    <property type="entry name" value="ATPase domain of HSP90 chaperone/DNA topoisomerase II/histidine kinase"/>
    <property type="match status" value="1"/>
</dbReference>
<dbReference type="PANTHER" id="PTHR34220">
    <property type="entry name" value="SENSOR HISTIDINE KINASE YPDA"/>
    <property type="match status" value="1"/>
</dbReference>
<feature type="transmembrane region" description="Helical" evidence="6">
    <location>
        <begin position="286"/>
        <end position="306"/>
    </location>
</feature>
<evidence type="ECO:0000259" key="7">
    <source>
        <dbReference type="PROSITE" id="PS50885"/>
    </source>
</evidence>
<dbReference type="Pfam" id="PF06580">
    <property type="entry name" value="His_kinase"/>
    <property type="match status" value="1"/>
</dbReference>
<name>A0AAP5H5M7_PAEAM</name>
<evidence type="ECO:0000256" key="5">
    <source>
        <dbReference type="ARBA" id="ARBA00023136"/>
    </source>
</evidence>
<dbReference type="InterPro" id="IPR003660">
    <property type="entry name" value="HAMP_dom"/>
</dbReference>
<evidence type="ECO:0000256" key="3">
    <source>
        <dbReference type="ARBA" id="ARBA00022553"/>
    </source>
</evidence>
<protein>
    <submittedName>
        <fullName evidence="8">Two-component system sensor histidine kinase YesM</fullName>
        <ecNumber evidence="8">2.7.13.3</ecNumber>
    </submittedName>
</protein>
<dbReference type="Gene3D" id="3.30.565.10">
    <property type="entry name" value="Histidine kinase-like ATPase, C-terminal domain"/>
    <property type="match status" value="1"/>
</dbReference>
<keyword evidence="4 8" id="KW-0808">Transferase</keyword>
<dbReference type="InterPro" id="IPR036890">
    <property type="entry name" value="HATPase_C_sf"/>
</dbReference>
<keyword evidence="3" id="KW-0597">Phosphoprotein</keyword>
<dbReference type="EMBL" id="JAVDTR010000007">
    <property type="protein sequence ID" value="MDR6724499.1"/>
    <property type="molecule type" value="Genomic_DNA"/>
</dbReference>
<keyword evidence="6" id="KW-0812">Transmembrane</keyword>
<sequence length="586" mass="67985">MLRNTNTKWRLSINKRLIIAFIVATFPIYLLAGILYNWTSDLLRKDIMTSTETQSQKYLSELNSTLSRFNSLQYDMLNDEYVIQFANAYDTLESYHKIQLIHFLRSKLVSIRNSSDFIVDVRLYLTNLDIEISANDGYGQLKVTDIPPEKLKDPYHLITYHDRLLSVAYPLESEYRTTPEIIVEIEMRTSELHRSFEAALEKDYSGAIVLGLGRNAKNMIVVNDDKLEQSITRQYGEMKQSTQEASPIQTNKDYIFVRSSLAENDLYIDHYLYTPTMFEPISKSIIWFWLFFGLTILMVALYLYYINRIINKPMVKLVRAFKRIEEGNLELNIHHNKEDEFGYLYERFNDMLINLNISIDEIYNQRIHRQNAELKQLQSQINPHFLYNCLFSIIRLIKMEKDKEAVHFTDQLAKYFQFITRNSRDTVTLENEVAHARNYAMLQLARFSDRVTVNFGELPNSIKALSVPRLIIQPIVENAFVHGLENVIEGGILSVSFLDKPEQIVVLVEDNGEDSEDAIKKLSALLSDTQDEQEISGILNVHRRLQYKYEPESGIKVSPSELGGVKIELTISRKEASDDVPDVNCG</sequence>
<feature type="domain" description="HAMP" evidence="7">
    <location>
        <begin position="308"/>
        <end position="360"/>
    </location>
</feature>
<comment type="subcellular location">
    <subcellularLocation>
        <location evidence="1">Cell membrane</location>
        <topology evidence="1">Multi-pass membrane protein</topology>
    </subcellularLocation>
</comment>
<reference evidence="8" key="1">
    <citation type="submission" date="2023-07" db="EMBL/GenBank/DDBJ databases">
        <title>Sorghum-associated microbial communities from plants grown in Nebraska, USA.</title>
        <authorList>
            <person name="Schachtman D."/>
        </authorList>
    </citation>
    <scope>NUCLEOTIDE SEQUENCE</scope>
    <source>
        <strain evidence="8">BE80</strain>
    </source>
</reference>
<proteinExistence type="predicted"/>
<accession>A0AAP5H5M7</accession>
<evidence type="ECO:0000313" key="9">
    <source>
        <dbReference type="Proteomes" id="UP001254832"/>
    </source>
</evidence>
<evidence type="ECO:0000256" key="1">
    <source>
        <dbReference type="ARBA" id="ARBA00004651"/>
    </source>
</evidence>
<evidence type="ECO:0000256" key="2">
    <source>
        <dbReference type="ARBA" id="ARBA00022475"/>
    </source>
</evidence>